<dbReference type="InterPro" id="IPR036236">
    <property type="entry name" value="Znf_C2H2_sf"/>
</dbReference>
<feature type="compositionally biased region" description="Acidic residues" evidence="9">
    <location>
        <begin position="677"/>
        <end position="693"/>
    </location>
</feature>
<feature type="domain" description="C2H2-type" evidence="10">
    <location>
        <begin position="298"/>
        <end position="326"/>
    </location>
</feature>
<dbReference type="GO" id="GO:0005634">
    <property type="term" value="C:nucleus"/>
    <property type="evidence" value="ECO:0007669"/>
    <property type="project" value="UniProtKB-SubCell"/>
</dbReference>
<comment type="subcellular location">
    <subcellularLocation>
        <location evidence="1">Nucleus</location>
    </subcellularLocation>
</comment>
<feature type="compositionally biased region" description="Basic and acidic residues" evidence="9">
    <location>
        <begin position="662"/>
        <end position="676"/>
    </location>
</feature>
<dbReference type="PROSITE" id="PS51915">
    <property type="entry name" value="ZAD"/>
    <property type="match status" value="1"/>
</dbReference>
<keyword evidence="2 8" id="KW-0479">Metal-binding</keyword>
<keyword evidence="4 7" id="KW-0863">Zinc-finger</keyword>
<dbReference type="SUPFAM" id="SSF57667">
    <property type="entry name" value="beta-beta-alpha zinc fingers"/>
    <property type="match status" value="3"/>
</dbReference>
<feature type="compositionally biased region" description="Basic and acidic residues" evidence="9">
    <location>
        <begin position="694"/>
        <end position="703"/>
    </location>
</feature>
<feature type="compositionally biased region" description="Basic and acidic residues" evidence="9">
    <location>
        <begin position="764"/>
        <end position="782"/>
    </location>
</feature>
<evidence type="ECO:0000259" key="11">
    <source>
        <dbReference type="PROSITE" id="PS51915"/>
    </source>
</evidence>
<feature type="binding site" evidence="8">
    <location>
        <position position="17"/>
    </location>
    <ligand>
        <name>Zn(2+)</name>
        <dbReference type="ChEBI" id="CHEBI:29105"/>
    </ligand>
</feature>
<dbReference type="Pfam" id="PF07776">
    <property type="entry name" value="zf-AD"/>
    <property type="match status" value="1"/>
</dbReference>
<evidence type="ECO:0000256" key="8">
    <source>
        <dbReference type="PROSITE-ProRule" id="PRU01263"/>
    </source>
</evidence>
<dbReference type="Gene3D" id="3.40.1800.20">
    <property type="match status" value="1"/>
</dbReference>
<feature type="compositionally biased region" description="Polar residues" evidence="9">
    <location>
        <begin position="792"/>
        <end position="810"/>
    </location>
</feature>
<dbReference type="Gene3D" id="3.30.160.60">
    <property type="entry name" value="Classic Zinc Finger"/>
    <property type="match status" value="2"/>
</dbReference>
<evidence type="ECO:0000256" key="3">
    <source>
        <dbReference type="ARBA" id="ARBA00022737"/>
    </source>
</evidence>
<dbReference type="PROSITE" id="PS00028">
    <property type="entry name" value="ZINC_FINGER_C2H2_1"/>
    <property type="match status" value="4"/>
</dbReference>
<keyword evidence="3" id="KW-0677">Repeat</keyword>
<dbReference type="InterPro" id="IPR013087">
    <property type="entry name" value="Znf_C2H2_type"/>
</dbReference>
<evidence type="ECO:0000313" key="13">
    <source>
        <dbReference type="Proteomes" id="UP001231518"/>
    </source>
</evidence>
<feature type="compositionally biased region" description="Acidic residues" evidence="9">
    <location>
        <begin position="752"/>
        <end position="763"/>
    </location>
</feature>
<dbReference type="PANTHER" id="PTHR24381:SF393">
    <property type="entry name" value="CHROMATIN-LINKED ADAPTOR FOR MSL PROTEINS, ISOFORM B"/>
    <property type="match status" value="1"/>
</dbReference>
<evidence type="ECO:0000256" key="2">
    <source>
        <dbReference type="ARBA" id="ARBA00022723"/>
    </source>
</evidence>
<feature type="binding site" evidence="8">
    <location>
        <position position="65"/>
    </location>
    <ligand>
        <name>Zn(2+)</name>
        <dbReference type="ChEBI" id="CHEBI:29105"/>
    </ligand>
</feature>
<dbReference type="GO" id="GO:0000977">
    <property type="term" value="F:RNA polymerase II transcription regulatory region sequence-specific DNA binding"/>
    <property type="evidence" value="ECO:0007669"/>
    <property type="project" value="TreeGrafter"/>
</dbReference>
<keyword evidence="6" id="KW-0539">Nucleus</keyword>
<feature type="compositionally biased region" description="Basic and acidic residues" evidence="9">
    <location>
        <begin position="491"/>
        <end position="512"/>
    </location>
</feature>
<dbReference type="SMART" id="SM00355">
    <property type="entry name" value="ZnF_C2H2"/>
    <property type="match status" value="4"/>
</dbReference>
<dbReference type="Proteomes" id="UP001231518">
    <property type="component" value="Chromosome 5"/>
</dbReference>
<feature type="region of interest" description="Disordered" evidence="9">
    <location>
        <begin position="133"/>
        <end position="153"/>
    </location>
</feature>
<evidence type="ECO:0000256" key="9">
    <source>
        <dbReference type="SAM" id="MobiDB-lite"/>
    </source>
</evidence>
<gene>
    <name evidence="12" type="ORF">PYW07_014558</name>
</gene>
<feature type="compositionally biased region" description="Pro residues" evidence="9">
    <location>
        <begin position="716"/>
        <end position="730"/>
    </location>
</feature>
<feature type="domain" description="C2H2-type" evidence="10">
    <location>
        <begin position="243"/>
        <end position="270"/>
    </location>
</feature>
<evidence type="ECO:0000256" key="7">
    <source>
        <dbReference type="PROSITE-ProRule" id="PRU00042"/>
    </source>
</evidence>
<keyword evidence="13" id="KW-1185">Reference proteome</keyword>
<feature type="domain" description="C2H2-type" evidence="10">
    <location>
        <begin position="203"/>
        <end position="226"/>
    </location>
</feature>
<dbReference type="SUPFAM" id="SSF57716">
    <property type="entry name" value="Glucocorticoid receptor-like (DNA-binding domain)"/>
    <property type="match status" value="1"/>
</dbReference>
<accession>A0AAD7Z1I8</accession>
<feature type="region of interest" description="Disordered" evidence="9">
    <location>
        <begin position="373"/>
        <end position="397"/>
    </location>
</feature>
<keyword evidence="5 8" id="KW-0862">Zinc</keyword>
<feature type="compositionally biased region" description="Basic and acidic residues" evidence="9">
    <location>
        <begin position="554"/>
        <end position="637"/>
    </location>
</feature>
<sequence>MEARKDSLSTIKLCRFCLAQGDSLTSIYEKRSTKNTVNLSLKIFSCISVEVFPSDRRPTYICNRCKFFMEISYDFKNFCRQADEHILQFIQNATPMTPMTWPQSLLKFFRLANKAPEAPVMKAVIEGGTTVQVTQESDSDEEDDENVYNVKIGDGSDDGSKSARIKVITGADKEKAKPKRGKGFASAPKLARHVRTHNDDRSFHCKYCNKTFVKSHHLTRHLRLKHRETIRTCRGPFGESDQYRCEQCEDSFATQDELIYHSAIHATQNLICPLCQEKFEDVDAVTAHIKSHVNGTEFMCDLCELVFTSKEKLDCHIGIAHDEELRGSVPNLLDESSTEMDVDEDEEDSAINVKELDDHMVVEIKKTSDYLIPNAQEESSEKLENTNSEESDCEPAPALPDLATALAYASKSTGKEPAAPISIATVGGATITKTVSTPPKKDEKSENQTASILRKAEEVKKKVIPQVAAEAIAEKKSNIKAENNSAGTSDKSLRMLEKDLQELKRTHPRNDAAKTPAKPVETLRSRRAQIHTSTPKPRTPTDDRKIQVMSRSPIPEKKLPERRILTKENKEPKESKDAKANNGNAKEDKIAKEKEAKEKEAKEKEAKEKEAKEKEAKEREAKEKEVKQKEVKEKETPKSVVKNGSDKSHSEEGIRRSTRPSKIKDYAKMIRDRSQDSDEENDDSDDTDDDEYKEVEKPVETKARARRASVKTPAPKVTPTPKSTPSPSTPAPRKRGRPRKDAVPPKVRKEEVEDEEMDDDSESEKEKPKTPAPAEKQKENKSTSEPAPEVNKSATEQKPQNTLVSPTGQTLKKIPIKALPPGVKPMPLPVNARTMGGELCEMQIGKKVVKVQKIVMTKAEVEAMAKKGLVEMKDGTMVLKQGIKIPTSDTVLKTSLVGEDKESPSNKKIAAPSRCDFGEDV</sequence>
<feature type="compositionally biased region" description="Acidic residues" evidence="9">
    <location>
        <begin position="137"/>
        <end position="146"/>
    </location>
</feature>
<organism evidence="12 13">
    <name type="scientific">Mythimna separata</name>
    <name type="common">Oriental armyworm</name>
    <name type="synonym">Pseudaletia separata</name>
    <dbReference type="NCBI Taxonomy" id="271217"/>
    <lineage>
        <taxon>Eukaryota</taxon>
        <taxon>Metazoa</taxon>
        <taxon>Ecdysozoa</taxon>
        <taxon>Arthropoda</taxon>
        <taxon>Hexapoda</taxon>
        <taxon>Insecta</taxon>
        <taxon>Pterygota</taxon>
        <taxon>Neoptera</taxon>
        <taxon>Endopterygota</taxon>
        <taxon>Lepidoptera</taxon>
        <taxon>Glossata</taxon>
        <taxon>Ditrysia</taxon>
        <taxon>Noctuoidea</taxon>
        <taxon>Noctuidae</taxon>
        <taxon>Noctuinae</taxon>
        <taxon>Hadenini</taxon>
        <taxon>Mythimna</taxon>
    </lineage>
</organism>
<dbReference type="GO" id="GO:0000981">
    <property type="term" value="F:DNA-binding transcription factor activity, RNA polymerase II-specific"/>
    <property type="evidence" value="ECO:0007669"/>
    <property type="project" value="TreeGrafter"/>
</dbReference>
<feature type="compositionally biased region" description="Basic and acidic residues" evidence="9">
    <location>
        <begin position="644"/>
        <end position="655"/>
    </location>
</feature>
<dbReference type="AlphaFoldDB" id="A0AAD7Z1I8"/>
<evidence type="ECO:0000313" key="12">
    <source>
        <dbReference type="EMBL" id="KAJ8734007.1"/>
    </source>
</evidence>
<evidence type="ECO:0000256" key="1">
    <source>
        <dbReference type="ARBA" id="ARBA00004123"/>
    </source>
</evidence>
<feature type="domain" description="ZAD" evidence="11">
    <location>
        <begin position="12"/>
        <end position="89"/>
    </location>
</feature>
<comment type="caution">
    <text evidence="12">The sequence shown here is derived from an EMBL/GenBank/DDBJ whole genome shotgun (WGS) entry which is preliminary data.</text>
</comment>
<dbReference type="GO" id="GO:0008270">
    <property type="term" value="F:zinc ion binding"/>
    <property type="evidence" value="ECO:0007669"/>
    <property type="project" value="UniProtKB-UniRule"/>
</dbReference>
<evidence type="ECO:0000256" key="4">
    <source>
        <dbReference type="ARBA" id="ARBA00022771"/>
    </source>
</evidence>
<feature type="binding site" evidence="8">
    <location>
        <position position="14"/>
    </location>
    <ligand>
        <name>Zn(2+)</name>
        <dbReference type="ChEBI" id="CHEBI:29105"/>
    </ligand>
</feature>
<feature type="binding site" evidence="8">
    <location>
        <position position="62"/>
    </location>
    <ligand>
        <name>Zn(2+)</name>
        <dbReference type="ChEBI" id="CHEBI:29105"/>
    </ligand>
</feature>
<dbReference type="InterPro" id="IPR012934">
    <property type="entry name" value="Znf_AD"/>
</dbReference>
<protein>
    <submittedName>
        <fullName evidence="12">Uncharacterized protein</fullName>
    </submittedName>
</protein>
<feature type="region of interest" description="Disordered" evidence="9">
    <location>
        <begin position="472"/>
        <end position="811"/>
    </location>
</feature>
<feature type="region of interest" description="Disordered" evidence="9">
    <location>
        <begin position="898"/>
        <end position="921"/>
    </location>
</feature>
<proteinExistence type="predicted"/>
<feature type="compositionally biased region" description="Polar residues" evidence="9">
    <location>
        <begin position="480"/>
        <end position="490"/>
    </location>
</feature>
<dbReference type="EMBL" id="JARGEI010000003">
    <property type="protein sequence ID" value="KAJ8734007.1"/>
    <property type="molecule type" value="Genomic_DNA"/>
</dbReference>
<evidence type="ECO:0000259" key="10">
    <source>
        <dbReference type="PROSITE" id="PS50157"/>
    </source>
</evidence>
<feature type="compositionally biased region" description="Basic and acidic residues" evidence="9">
    <location>
        <begin position="739"/>
        <end position="751"/>
    </location>
</feature>
<name>A0AAD7Z1I8_MYTSE</name>
<dbReference type="PROSITE" id="PS50157">
    <property type="entry name" value="ZINC_FINGER_C2H2_2"/>
    <property type="match status" value="3"/>
</dbReference>
<reference evidence="12" key="1">
    <citation type="submission" date="2023-03" db="EMBL/GenBank/DDBJ databases">
        <title>Chromosome-level genomes of two armyworms, Mythimna separata and Mythimna loreyi, provide insights into the biosynthesis and reception of sex pheromones.</title>
        <authorList>
            <person name="Zhao H."/>
        </authorList>
    </citation>
    <scope>NUCLEOTIDE SEQUENCE</scope>
    <source>
        <strain evidence="12">BeijingLab</strain>
        <tissue evidence="12">Pupa</tissue>
    </source>
</reference>
<dbReference type="SMART" id="SM00868">
    <property type="entry name" value="zf-AD"/>
    <property type="match status" value="1"/>
</dbReference>
<evidence type="ECO:0000256" key="6">
    <source>
        <dbReference type="ARBA" id="ARBA00023242"/>
    </source>
</evidence>
<dbReference type="PANTHER" id="PTHR24381">
    <property type="entry name" value="ZINC FINGER PROTEIN"/>
    <property type="match status" value="1"/>
</dbReference>
<evidence type="ECO:0000256" key="5">
    <source>
        <dbReference type="ARBA" id="ARBA00022833"/>
    </source>
</evidence>
<dbReference type="Pfam" id="PF00096">
    <property type="entry name" value="zf-C2H2"/>
    <property type="match status" value="1"/>
</dbReference>